<keyword evidence="8" id="KW-1185">Reference proteome</keyword>
<name>A0A1F2PC54_9EURY</name>
<dbReference type="NCBIfam" id="TIGR01930">
    <property type="entry name" value="AcCoA-C-Actrans"/>
    <property type="match status" value="1"/>
</dbReference>
<proteinExistence type="inferred from homology"/>
<dbReference type="Pfam" id="PF00108">
    <property type="entry name" value="Thiolase_N"/>
    <property type="match status" value="2"/>
</dbReference>
<dbReference type="InterPro" id="IPR016039">
    <property type="entry name" value="Thiolase-like"/>
</dbReference>
<feature type="domain" description="Thiolase C-terminal" evidence="6">
    <location>
        <begin position="308"/>
        <end position="441"/>
    </location>
</feature>
<comment type="similarity">
    <text evidence="1">Belongs to the thiolase-like superfamily. Thiolase family.</text>
</comment>
<dbReference type="Gene3D" id="3.40.47.10">
    <property type="match status" value="1"/>
</dbReference>
<dbReference type="FunFam" id="3.40.47.10:FF:000010">
    <property type="entry name" value="Acetyl-CoA acetyltransferase (Thiolase)"/>
    <property type="match status" value="1"/>
</dbReference>
<dbReference type="EMBL" id="LYOS01000002">
    <property type="protein sequence ID" value="OFV68271.1"/>
    <property type="molecule type" value="Genomic_DNA"/>
</dbReference>
<dbReference type="PROSITE" id="PS00099">
    <property type="entry name" value="THIOLASE_3"/>
    <property type="match status" value="1"/>
</dbReference>
<dbReference type="PANTHER" id="PTHR18919:SF107">
    <property type="entry name" value="ACETYL-COA ACETYLTRANSFERASE, CYTOSOLIC"/>
    <property type="match status" value="1"/>
</dbReference>
<feature type="domain" description="Thiolase N-terminal" evidence="5">
    <location>
        <begin position="4"/>
        <end position="50"/>
    </location>
</feature>
<dbReference type="InterPro" id="IPR020610">
    <property type="entry name" value="Thiolase_AS"/>
</dbReference>
<comment type="caution">
    <text evidence="7">The sequence shown here is derived from an EMBL/GenBank/DDBJ whole genome shotgun (WGS) entry which is preliminary data.</text>
</comment>
<evidence type="ECO:0000313" key="8">
    <source>
        <dbReference type="Proteomes" id="UP000186940"/>
    </source>
</evidence>
<dbReference type="AlphaFoldDB" id="A0A1F2PC54"/>
<organism evidence="7 8">
    <name type="scientific">Candidatus Syntropharchaeum caldarium</name>
    <dbReference type="NCBI Taxonomy" id="1838285"/>
    <lineage>
        <taxon>Archaea</taxon>
        <taxon>Methanobacteriati</taxon>
        <taxon>Methanobacteriota</taxon>
        <taxon>Stenosarchaea group</taxon>
        <taxon>Methanomicrobia</taxon>
        <taxon>Methanosarcinales</taxon>
        <taxon>ANME-2 cluster</taxon>
        <taxon>Candidatus Syntropharchaeum</taxon>
    </lineage>
</organism>
<sequence length="441" mass="47418">MEEVVIVESVRTAVGTFGGSLKDVEVMDLGKTVIKGVMERAGLRPVISDEVKSFRPSITKDVEMSEVEAKFASWDENLTPIMIDEVIMGNVLQGGQGQNTTRQAAIRAGIPQETNAVTVNKICASGMKAVALGAQAIKAGDADVIIAGGMECMSQAPYALPRARWGYRMDISGKGEALDLMVYDGLYEIFYGYHMGVTAENIAREYNISRQAQDEVGAESHRRALKAIKDGIFAEEIVPVLIPQRKGDPKVFDTDERPMETSVEKMAKLKPAFIKDGTVTAGNASGINDGAAALLLTSRKFAEENGLKIRATIKGYAAGAVDPQYMGLGPIPATRKLMNKLGLTVDDMDVIELNEAFASQAIACIKELGLPLYGESDEYNDPGSEKVNPYGSGISLGHPIGCTGARLLVTMLHEMERKDLRYGLATLCIGGGQGMSMVLER</sequence>
<evidence type="ECO:0000256" key="1">
    <source>
        <dbReference type="ARBA" id="ARBA00010982"/>
    </source>
</evidence>
<accession>A0A1F2PC54</accession>
<dbReference type="STRING" id="1838285.SCAL_000911"/>
<reference evidence="7" key="1">
    <citation type="submission" date="2016-05" db="EMBL/GenBank/DDBJ databases">
        <title>Microbial consortia oxidize butane by reversing methanogenesis.</title>
        <authorList>
            <person name="Laso-Perez R."/>
            <person name="Richter M."/>
            <person name="Wegener G."/>
            <person name="Musat F."/>
        </authorList>
    </citation>
    <scope>NUCLEOTIDE SEQUENCE [LARGE SCALE GENOMIC DNA]</scope>
    <source>
        <strain evidence="7">BOX2</strain>
    </source>
</reference>
<keyword evidence="2" id="KW-0808">Transferase</keyword>
<evidence type="ECO:0000256" key="2">
    <source>
        <dbReference type="ARBA" id="ARBA00022679"/>
    </source>
</evidence>
<protein>
    <submittedName>
        <fullName evidence="7">Acetyl-CoA acetyltransferase</fullName>
    </submittedName>
</protein>
<dbReference type="PATRIC" id="fig|1838285.3.peg.922"/>
<evidence type="ECO:0000259" key="5">
    <source>
        <dbReference type="Pfam" id="PF00108"/>
    </source>
</evidence>
<keyword evidence="3" id="KW-0414">Isoprene biosynthesis</keyword>
<dbReference type="PANTHER" id="PTHR18919">
    <property type="entry name" value="ACETYL-COA C-ACYLTRANSFERASE"/>
    <property type="match status" value="1"/>
</dbReference>
<evidence type="ECO:0000313" key="7">
    <source>
        <dbReference type="EMBL" id="OFV68271.1"/>
    </source>
</evidence>
<dbReference type="InterPro" id="IPR020615">
    <property type="entry name" value="Thiolase_acyl_enz_int_AS"/>
</dbReference>
<keyword evidence="4" id="KW-0012">Acyltransferase</keyword>
<gene>
    <name evidence="7" type="ORF">SCAL_000911</name>
</gene>
<evidence type="ECO:0000259" key="6">
    <source>
        <dbReference type="Pfam" id="PF02803"/>
    </source>
</evidence>
<feature type="domain" description="Thiolase N-terminal" evidence="5">
    <location>
        <begin position="74"/>
        <end position="299"/>
    </location>
</feature>
<dbReference type="Proteomes" id="UP000186940">
    <property type="component" value="Unassembled WGS sequence"/>
</dbReference>
<dbReference type="PIRSF" id="PIRSF000429">
    <property type="entry name" value="Ac-CoA_Ac_transf"/>
    <property type="match status" value="1"/>
</dbReference>
<dbReference type="InterPro" id="IPR020616">
    <property type="entry name" value="Thiolase_N"/>
</dbReference>
<dbReference type="InterPro" id="IPR020617">
    <property type="entry name" value="Thiolase_C"/>
</dbReference>
<dbReference type="SUPFAM" id="SSF53901">
    <property type="entry name" value="Thiolase-like"/>
    <property type="match status" value="3"/>
</dbReference>
<dbReference type="CDD" id="cd00751">
    <property type="entry name" value="thiolase"/>
    <property type="match status" value="1"/>
</dbReference>
<dbReference type="GO" id="GO:0008299">
    <property type="term" value="P:isoprenoid biosynthetic process"/>
    <property type="evidence" value="ECO:0007669"/>
    <property type="project" value="UniProtKB-KW"/>
</dbReference>
<evidence type="ECO:0000256" key="4">
    <source>
        <dbReference type="ARBA" id="ARBA00023315"/>
    </source>
</evidence>
<dbReference type="Pfam" id="PF02803">
    <property type="entry name" value="Thiolase_C"/>
    <property type="match status" value="1"/>
</dbReference>
<dbReference type="GO" id="GO:0003988">
    <property type="term" value="F:acetyl-CoA C-acyltransferase activity"/>
    <property type="evidence" value="ECO:0007669"/>
    <property type="project" value="UniProtKB-ARBA"/>
</dbReference>
<evidence type="ECO:0000256" key="3">
    <source>
        <dbReference type="ARBA" id="ARBA00023229"/>
    </source>
</evidence>
<dbReference type="PROSITE" id="PS00098">
    <property type="entry name" value="THIOLASE_1"/>
    <property type="match status" value="1"/>
</dbReference>
<dbReference type="InterPro" id="IPR002155">
    <property type="entry name" value="Thiolase"/>
</dbReference>